<accession>A0A7C9FZH1</accession>
<dbReference type="RefSeq" id="WP_152764561.1">
    <property type="nucleotide sequence ID" value="NZ_WHLY01000002.1"/>
</dbReference>
<reference evidence="1 2" key="1">
    <citation type="submission" date="2019-10" db="EMBL/GenBank/DDBJ databases">
        <title>Draft Genome Sequence of Cytophagaceae sp. SJW1-29.</title>
        <authorList>
            <person name="Choi A."/>
        </authorList>
    </citation>
    <scope>NUCLEOTIDE SEQUENCE [LARGE SCALE GENOMIC DNA]</scope>
    <source>
        <strain evidence="1 2">SJW1-29</strain>
    </source>
</reference>
<dbReference type="EMBL" id="WHLY01000002">
    <property type="protein sequence ID" value="MPR36553.1"/>
    <property type="molecule type" value="Genomic_DNA"/>
</dbReference>
<sequence length="106" mass="11320">MNSSLVATSSGKYGPVVALRVNNTELVPNSIGLTPSVVRQSEGTLPPGTYDILVSVQYSNQPVHACKLVLVGKGREFAVTDAGFFLFDQIVVNSSDEPLIMQVQNP</sequence>
<evidence type="ECO:0000313" key="1">
    <source>
        <dbReference type="EMBL" id="MPR36553.1"/>
    </source>
</evidence>
<organism evidence="1 2">
    <name type="scientific">Salmonirosea aquatica</name>
    <dbReference type="NCBI Taxonomy" id="2654236"/>
    <lineage>
        <taxon>Bacteria</taxon>
        <taxon>Pseudomonadati</taxon>
        <taxon>Bacteroidota</taxon>
        <taxon>Cytophagia</taxon>
        <taxon>Cytophagales</taxon>
        <taxon>Spirosomataceae</taxon>
        <taxon>Salmonirosea</taxon>
    </lineage>
</organism>
<keyword evidence="2" id="KW-1185">Reference proteome</keyword>
<evidence type="ECO:0000313" key="2">
    <source>
        <dbReference type="Proteomes" id="UP000479293"/>
    </source>
</evidence>
<proteinExistence type="predicted"/>
<dbReference type="AlphaFoldDB" id="A0A7C9FZH1"/>
<protein>
    <submittedName>
        <fullName evidence="1">Uncharacterized protein</fullName>
    </submittedName>
</protein>
<comment type="caution">
    <text evidence="1">The sequence shown here is derived from an EMBL/GenBank/DDBJ whole genome shotgun (WGS) entry which is preliminary data.</text>
</comment>
<gene>
    <name evidence="1" type="ORF">GBK04_25235</name>
</gene>
<dbReference type="Proteomes" id="UP000479293">
    <property type="component" value="Unassembled WGS sequence"/>
</dbReference>
<name>A0A7C9FZH1_9BACT</name>